<comment type="caution">
    <text evidence="3">The sequence shown here is derived from an EMBL/GenBank/DDBJ whole genome shotgun (WGS) entry which is preliminary data.</text>
</comment>
<dbReference type="EMBL" id="VFOX01000001">
    <property type="protein sequence ID" value="TQL86618.1"/>
    <property type="molecule type" value="Genomic_DNA"/>
</dbReference>
<keyword evidence="4" id="KW-1185">Reference proteome</keyword>
<name>A0A543BPA1_9MICO</name>
<keyword evidence="1" id="KW-0812">Transmembrane</keyword>
<dbReference type="AlphaFoldDB" id="A0A543BPA1"/>
<evidence type="ECO:0000313" key="4">
    <source>
        <dbReference type="Proteomes" id="UP000317209"/>
    </source>
</evidence>
<evidence type="ECO:0000313" key="3">
    <source>
        <dbReference type="EMBL" id="TQL86618.1"/>
    </source>
</evidence>
<dbReference type="Pfam" id="PF08666">
    <property type="entry name" value="SAF"/>
    <property type="match status" value="1"/>
</dbReference>
<proteinExistence type="predicted"/>
<sequence length="209" mass="21780">MFAMTIPSRPRRAFWGDVRFLIGIALIVLSISGVWLIVSSSDRTAPALQATRTITQGEALVSGDFQVIEVGLGTLADDYLSPQDLTPGHIAARTVAEGELIPVSAVGDADDSRTTTIVVESGTPVPDEVAAGAVVELWQAPPRDDGRTFDTPRILVADVIVRDVRTSDGMLAESGVVVEVVIDRADVSDVLAAVTGGSMLSVVPVGSGS</sequence>
<accession>A0A543BPA1</accession>
<keyword evidence="1" id="KW-1133">Transmembrane helix</keyword>
<dbReference type="Proteomes" id="UP000317209">
    <property type="component" value="Unassembled WGS sequence"/>
</dbReference>
<evidence type="ECO:0000256" key="1">
    <source>
        <dbReference type="SAM" id="Phobius"/>
    </source>
</evidence>
<gene>
    <name evidence="3" type="ORF">FB560_2281</name>
</gene>
<feature type="domain" description="SAF" evidence="2">
    <location>
        <begin position="47"/>
        <end position="104"/>
    </location>
</feature>
<reference evidence="3 4" key="1">
    <citation type="submission" date="2019-06" db="EMBL/GenBank/DDBJ databases">
        <title>Sequencing the genomes of 1000 actinobacteria strains.</title>
        <authorList>
            <person name="Klenk H.-P."/>
        </authorList>
    </citation>
    <scope>NUCLEOTIDE SEQUENCE [LARGE SCALE GENOMIC DNA]</scope>
    <source>
        <strain evidence="3 4">DSM 20169</strain>
    </source>
</reference>
<evidence type="ECO:0000259" key="2">
    <source>
        <dbReference type="Pfam" id="PF08666"/>
    </source>
</evidence>
<protein>
    <recommendedName>
        <fullName evidence="2">SAF domain-containing protein</fullName>
    </recommendedName>
</protein>
<dbReference type="CDD" id="cd11614">
    <property type="entry name" value="SAF_CpaB_FlgA_like"/>
    <property type="match status" value="1"/>
</dbReference>
<keyword evidence="1" id="KW-0472">Membrane</keyword>
<feature type="transmembrane region" description="Helical" evidence="1">
    <location>
        <begin position="20"/>
        <end position="38"/>
    </location>
</feature>
<organism evidence="3 4">
    <name type="scientific">Microbacterium saperdae</name>
    <dbReference type="NCBI Taxonomy" id="69368"/>
    <lineage>
        <taxon>Bacteria</taxon>
        <taxon>Bacillati</taxon>
        <taxon>Actinomycetota</taxon>
        <taxon>Actinomycetes</taxon>
        <taxon>Micrococcales</taxon>
        <taxon>Microbacteriaceae</taxon>
        <taxon>Microbacterium</taxon>
    </lineage>
</organism>
<dbReference type="InterPro" id="IPR013974">
    <property type="entry name" value="SAF"/>
</dbReference>